<dbReference type="AlphaFoldDB" id="A0ABD1ZU63"/>
<dbReference type="Proteomes" id="UP001607302">
    <property type="component" value="Unassembled WGS sequence"/>
</dbReference>
<comment type="caution">
    <text evidence="2">The sequence shown here is derived from an EMBL/GenBank/DDBJ whole genome shotgun (WGS) entry which is preliminary data.</text>
</comment>
<sequence>DTQQPYALLPPPAVPRLFASSAKMEKGNKQPSKNEKKKGGRGGGTRCPRAMALQLEEEEEEEEEEEGSHVSRIRRIRSRFESQPSMLPLERYRPAGSLSSCCHGDAQVNLTWANSQRHTDARYAIPLFIWFLHGGSYFPATSP</sequence>
<accession>A0ABD1ZU63</accession>
<proteinExistence type="predicted"/>
<dbReference type="EMBL" id="JAUDFV010000173">
    <property type="protein sequence ID" value="KAL2711717.1"/>
    <property type="molecule type" value="Genomic_DNA"/>
</dbReference>
<evidence type="ECO:0000313" key="3">
    <source>
        <dbReference type="Proteomes" id="UP001607302"/>
    </source>
</evidence>
<evidence type="ECO:0000256" key="1">
    <source>
        <dbReference type="SAM" id="MobiDB-lite"/>
    </source>
</evidence>
<keyword evidence="3" id="KW-1185">Reference proteome</keyword>
<protein>
    <submittedName>
        <fullName evidence="2">Uncharacterized protein</fullName>
    </submittedName>
</protein>
<reference evidence="2 3" key="1">
    <citation type="journal article" date="2024" name="Ann. Entomol. Soc. Am.">
        <title>Genomic analyses of the southern and eastern yellowjacket wasps (Hymenoptera: Vespidae) reveal evolutionary signatures of social life.</title>
        <authorList>
            <person name="Catto M.A."/>
            <person name="Caine P.B."/>
            <person name="Orr S.E."/>
            <person name="Hunt B.G."/>
            <person name="Goodisman M.A.D."/>
        </authorList>
    </citation>
    <scope>NUCLEOTIDE SEQUENCE [LARGE SCALE GENOMIC DNA]</scope>
    <source>
        <strain evidence="2">233</strain>
        <tissue evidence="2">Head and thorax</tissue>
    </source>
</reference>
<feature type="compositionally biased region" description="Acidic residues" evidence="1">
    <location>
        <begin position="55"/>
        <end position="66"/>
    </location>
</feature>
<feature type="region of interest" description="Disordered" evidence="1">
    <location>
        <begin position="1"/>
        <end position="76"/>
    </location>
</feature>
<feature type="non-terminal residue" evidence="2">
    <location>
        <position position="143"/>
    </location>
</feature>
<gene>
    <name evidence="2" type="ORF">V1478_018738</name>
</gene>
<feature type="non-terminal residue" evidence="2">
    <location>
        <position position="1"/>
    </location>
</feature>
<evidence type="ECO:0000313" key="2">
    <source>
        <dbReference type="EMBL" id="KAL2711717.1"/>
    </source>
</evidence>
<organism evidence="2 3">
    <name type="scientific">Vespula squamosa</name>
    <name type="common">Southern yellow jacket</name>
    <name type="synonym">Wasp</name>
    <dbReference type="NCBI Taxonomy" id="30214"/>
    <lineage>
        <taxon>Eukaryota</taxon>
        <taxon>Metazoa</taxon>
        <taxon>Ecdysozoa</taxon>
        <taxon>Arthropoda</taxon>
        <taxon>Hexapoda</taxon>
        <taxon>Insecta</taxon>
        <taxon>Pterygota</taxon>
        <taxon>Neoptera</taxon>
        <taxon>Endopterygota</taxon>
        <taxon>Hymenoptera</taxon>
        <taxon>Apocrita</taxon>
        <taxon>Aculeata</taxon>
        <taxon>Vespoidea</taxon>
        <taxon>Vespidae</taxon>
        <taxon>Vespinae</taxon>
        <taxon>Vespula</taxon>
    </lineage>
</organism>
<feature type="compositionally biased region" description="Basic and acidic residues" evidence="1">
    <location>
        <begin position="23"/>
        <end position="34"/>
    </location>
</feature>
<name>A0ABD1ZU63_VESSQ</name>